<evidence type="ECO:0000256" key="5">
    <source>
        <dbReference type="ARBA" id="ARBA00022692"/>
    </source>
</evidence>
<evidence type="ECO:0000256" key="8">
    <source>
        <dbReference type="ARBA" id="ARBA00022989"/>
    </source>
</evidence>
<evidence type="ECO:0000256" key="2">
    <source>
        <dbReference type="ARBA" id="ARBA00010877"/>
    </source>
</evidence>
<dbReference type="InterPro" id="IPR019133">
    <property type="entry name" value="MIC60"/>
</dbReference>
<dbReference type="GO" id="GO:0042407">
    <property type="term" value="P:cristae formation"/>
    <property type="evidence" value="ECO:0007669"/>
    <property type="project" value="TreeGrafter"/>
</dbReference>
<evidence type="ECO:0000256" key="7">
    <source>
        <dbReference type="ARBA" id="ARBA00022946"/>
    </source>
</evidence>
<dbReference type="GO" id="GO:0061617">
    <property type="term" value="C:MICOS complex"/>
    <property type="evidence" value="ECO:0007669"/>
    <property type="project" value="TreeGrafter"/>
</dbReference>
<comment type="subcellular location">
    <subcellularLocation>
        <location evidence="1 13">Mitochondrion inner membrane</location>
        <topology evidence="1 13">Single-pass membrane protein</topology>
    </subcellularLocation>
</comment>
<evidence type="ECO:0000256" key="12">
    <source>
        <dbReference type="ARBA" id="ARBA00025571"/>
    </source>
</evidence>
<evidence type="ECO:0000256" key="11">
    <source>
        <dbReference type="ARBA" id="ARBA00023136"/>
    </source>
</evidence>
<proteinExistence type="inferred from homology"/>
<feature type="region of interest" description="Disordered" evidence="14">
    <location>
        <begin position="243"/>
        <end position="318"/>
    </location>
</feature>
<keyword evidence="8 13" id="KW-1133">Transmembrane helix</keyword>
<reference evidence="16" key="1">
    <citation type="submission" date="2017-03" db="EMBL/GenBank/DDBJ databases">
        <title>Genomes of endolithic fungi from Antarctica.</title>
        <authorList>
            <person name="Coleine C."/>
            <person name="Masonjones S."/>
            <person name="Stajich J.E."/>
        </authorList>
    </citation>
    <scope>NUCLEOTIDE SEQUENCE [LARGE SCALE GENOMIC DNA]</scope>
    <source>
        <strain evidence="16">CCFEE 5527</strain>
    </source>
</reference>
<keyword evidence="11 13" id="KW-0472">Membrane</keyword>
<keyword evidence="6 13" id="KW-0999">Mitochondrion inner membrane</keyword>
<keyword evidence="10 13" id="KW-0496">Mitochondrion</keyword>
<keyword evidence="16" id="KW-1185">Reference proteome</keyword>
<feature type="compositionally biased region" description="Basic and acidic residues" evidence="14">
    <location>
        <begin position="275"/>
        <end position="290"/>
    </location>
</feature>
<keyword evidence="5 13" id="KW-0812">Transmembrane</keyword>
<evidence type="ECO:0000256" key="3">
    <source>
        <dbReference type="ARBA" id="ARBA00011875"/>
    </source>
</evidence>
<dbReference type="EMBL" id="NAJO01000102">
    <property type="protein sequence ID" value="OQN95375.1"/>
    <property type="molecule type" value="Genomic_DNA"/>
</dbReference>
<dbReference type="PANTHER" id="PTHR15415">
    <property type="entry name" value="MITOFILIN"/>
    <property type="match status" value="1"/>
</dbReference>
<keyword evidence="7" id="KW-0809">Transit peptide</keyword>
<comment type="similarity">
    <text evidence="2 13">Belongs to the MICOS complex subunit Mic60 family.</text>
</comment>
<dbReference type="SUPFAM" id="SSF101447">
    <property type="entry name" value="Formin homology 2 domain (FH2 domain)"/>
    <property type="match status" value="1"/>
</dbReference>
<evidence type="ECO:0000256" key="9">
    <source>
        <dbReference type="ARBA" id="ARBA00023054"/>
    </source>
</evidence>
<evidence type="ECO:0000256" key="14">
    <source>
        <dbReference type="SAM" id="MobiDB-lite"/>
    </source>
</evidence>
<dbReference type="PANTHER" id="PTHR15415:SF7">
    <property type="entry name" value="MICOS COMPLEX SUBUNIT MIC60"/>
    <property type="match status" value="1"/>
</dbReference>
<dbReference type="AlphaFoldDB" id="A0A1V8S872"/>
<name>A0A1V8S872_9PEZI</name>
<dbReference type="STRING" id="1507870.A0A1V8S872"/>
<protein>
    <recommendedName>
        <fullName evidence="4 13">MICOS complex subunit MIC60</fullName>
    </recommendedName>
    <alternativeName>
        <fullName evidence="13">Mitofilin</fullName>
    </alternativeName>
</protein>
<feature type="compositionally biased region" description="Basic and acidic residues" evidence="14">
    <location>
        <begin position="257"/>
        <end position="267"/>
    </location>
</feature>
<organism evidence="15 16">
    <name type="scientific">Cryoendolithus antarcticus</name>
    <dbReference type="NCBI Taxonomy" id="1507870"/>
    <lineage>
        <taxon>Eukaryota</taxon>
        <taxon>Fungi</taxon>
        <taxon>Dikarya</taxon>
        <taxon>Ascomycota</taxon>
        <taxon>Pezizomycotina</taxon>
        <taxon>Dothideomycetes</taxon>
        <taxon>Dothideomycetidae</taxon>
        <taxon>Cladosporiales</taxon>
        <taxon>Cladosporiaceae</taxon>
        <taxon>Cryoendolithus</taxon>
    </lineage>
</organism>
<evidence type="ECO:0000256" key="13">
    <source>
        <dbReference type="RuleBase" id="RU363000"/>
    </source>
</evidence>
<accession>A0A1V8S872</accession>
<evidence type="ECO:0000256" key="6">
    <source>
        <dbReference type="ARBA" id="ARBA00022792"/>
    </source>
</evidence>
<gene>
    <name evidence="15" type="ORF">B0A48_18481</name>
</gene>
<dbReference type="FunCoup" id="A0A1V8S872">
    <property type="interactions" value="306"/>
</dbReference>
<dbReference type="Proteomes" id="UP000192596">
    <property type="component" value="Unassembled WGS sequence"/>
</dbReference>
<feature type="transmembrane region" description="Helical" evidence="13">
    <location>
        <begin position="155"/>
        <end position="175"/>
    </location>
</feature>
<evidence type="ECO:0000256" key="1">
    <source>
        <dbReference type="ARBA" id="ARBA00004434"/>
    </source>
</evidence>
<evidence type="ECO:0000313" key="15">
    <source>
        <dbReference type="EMBL" id="OQN95375.1"/>
    </source>
</evidence>
<sequence>MLRSVARGARSSQRCLQHSVRSQWQPQRLSVANTARTFAERRGPDKTVLPGSLSESTVGVPQPPILDPIPISGILKTDELPLSAIPPIPPTPQEANAFVASTPKPLTSTPPIGIDAGRPAPPPAPITATPPPAASPPPPPPPPPPPKPRHRFRNFLLSLVVLSALGYGGGVFYSLKSDNFHDFFTEYVPYGEDSVAYFEDREFRKRFPSHAYEAKNYPQTRGEAKVTIGKNAGLSAKVAAVEKDAGSDLGSKGRHSSAVEEKGKEVAKQTPSVATKEEKSNVVQGVKKETPAAASKTEVKPVAPAPAPAPASPASATPKPVAALVDHINVAESTEPAVQQVVKAINNIITAVNASPEASKFSSVIASSKTDLSNAIAAITTLKETAEHEATTKIETAHSEFDTAAKELVRRLEQEMREQETKWREEYESERAALSDSYQKKLDAELDAVQKVADEKRKAALLEQEIALQKSFTDSVQKSIETERDGRLSKIDALSTSVAELEDLTSQWNSVVDATQQTQHLQVALEAIRTAVLNSEHPTPFTNELIALKELAPSNPLVSAAISAIPPSAYQKGVPSPAQLIDRFRRVATEVRKASLLPEDAGVASHAASAVLSRLMFTKKSERGLPEGDDVESTLARTEVLLEEGDLESAAREMNGLKGWAGVLSRDWVAEMRRVLEVRQAVDVIATEARLQSLLVQ</sequence>
<feature type="region of interest" description="Disordered" evidence="14">
    <location>
        <begin position="37"/>
        <end position="61"/>
    </location>
</feature>
<evidence type="ECO:0000313" key="16">
    <source>
        <dbReference type="Proteomes" id="UP000192596"/>
    </source>
</evidence>
<comment type="caution">
    <text evidence="15">The sequence shown here is derived from an EMBL/GenBank/DDBJ whole genome shotgun (WGS) entry which is preliminary data.</text>
</comment>
<feature type="region of interest" description="Disordered" evidence="14">
    <location>
        <begin position="102"/>
        <end position="150"/>
    </location>
</feature>
<comment type="subunit">
    <text evidence="3 13">Component of the mitochondrial contact site and cristae organizing system (MICOS) complex.</text>
</comment>
<comment type="function">
    <text evidence="12">Component of the MICOS complex, a large protein complex of the mitochondrial inner membrane that plays crucial roles in the maintenance of crista junctions, inner membrane architecture, and formation of contact sites to the outer membrane. Plays a role in keeping cristae membranes connected to the inner boundary membrane. Also promotes protein import via the mitochondrial intermembrane space assembly (MIA) pathway.</text>
</comment>
<feature type="compositionally biased region" description="Pro residues" evidence="14">
    <location>
        <begin position="119"/>
        <end position="146"/>
    </location>
</feature>
<dbReference type="Pfam" id="PF09731">
    <property type="entry name" value="Mitofilin"/>
    <property type="match status" value="2"/>
</dbReference>
<evidence type="ECO:0000256" key="4">
    <source>
        <dbReference type="ARBA" id="ARBA00018116"/>
    </source>
</evidence>
<evidence type="ECO:0000256" key="10">
    <source>
        <dbReference type="ARBA" id="ARBA00023128"/>
    </source>
</evidence>
<keyword evidence="9" id="KW-0175">Coiled coil</keyword>
<dbReference type="InParanoid" id="A0A1V8S872"/>
<dbReference type="OrthoDB" id="10261039at2759"/>